<feature type="domain" description="FAD/NAD(P)-binding" evidence="9">
    <location>
        <begin position="1"/>
        <end position="308"/>
    </location>
</feature>
<comment type="cofactor">
    <cofactor evidence="1">
        <name>FAD</name>
        <dbReference type="ChEBI" id="CHEBI:57692"/>
    </cofactor>
</comment>
<keyword evidence="7" id="KW-0676">Redox-active center</keyword>
<dbReference type="PANTHER" id="PTHR43429">
    <property type="entry name" value="PYRIDINE NUCLEOTIDE-DISULFIDE OXIDOREDUCTASE DOMAIN-CONTAINING"/>
    <property type="match status" value="1"/>
</dbReference>
<organism evidence="11 12">
    <name type="scientific">Enterococcus gallinarum</name>
    <dbReference type="NCBI Taxonomy" id="1353"/>
    <lineage>
        <taxon>Bacteria</taxon>
        <taxon>Bacillati</taxon>
        <taxon>Bacillota</taxon>
        <taxon>Bacilli</taxon>
        <taxon>Lactobacillales</taxon>
        <taxon>Enterococcaceae</taxon>
        <taxon>Enterococcus</taxon>
    </lineage>
</organism>
<evidence type="ECO:0000256" key="5">
    <source>
        <dbReference type="ARBA" id="ARBA00023002"/>
    </source>
</evidence>
<dbReference type="OrthoDB" id="9802028at2"/>
<reference evidence="11 12" key="1">
    <citation type="submission" date="2018-06" db="EMBL/GenBank/DDBJ databases">
        <authorList>
            <consortium name="Pathogen Informatics"/>
            <person name="Doyle S."/>
        </authorList>
    </citation>
    <scope>NUCLEOTIDE SEQUENCE [LARGE SCALE GENOMIC DNA]</scope>
    <source>
        <strain evidence="11 12">NCTC12360</strain>
    </source>
</reference>
<keyword evidence="5 11" id="KW-0560">Oxidoreductase</keyword>
<dbReference type="InterPro" id="IPR050260">
    <property type="entry name" value="FAD-bd_OxRdtase"/>
</dbReference>
<feature type="domain" description="Pyridine nucleotide-disulphide oxidoreductase dimerisation" evidence="8">
    <location>
        <begin position="337"/>
        <end position="434"/>
    </location>
</feature>
<proteinExistence type="inferred from homology"/>
<dbReference type="GO" id="GO:0016491">
    <property type="term" value="F:oxidoreductase activity"/>
    <property type="evidence" value="ECO:0007669"/>
    <property type="project" value="UniProtKB-KW"/>
</dbReference>
<dbReference type="AlphaFoldDB" id="A0A376GWL6"/>
<evidence type="ECO:0000313" key="10">
    <source>
        <dbReference type="EMBL" id="MDT2690509.1"/>
    </source>
</evidence>
<evidence type="ECO:0000313" key="11">
    <source>
        <dbReference type="EMBL" id="STD82416.1"/>
    </source>
</evidence>
<dbReference type="InterPro" id="IPR004099">
    <property type="entry name" value="Pyr_nucl-diS_OxRdtase_dimer"/>
</dbReference>
<sequence length="454" mass="50114">MRIVIIGGSHAGIAAARHLKQMDDKIEVIIIEKSNVLGYIASSLNLVLEGYIERLEDSHTATASELLSEGINVMLNSRVVKIAAAEKNVSFETSTASCVEKDTISYDYLILAMGSSNFRNAFTEEVKEHITTYKTIAQSRAALSKVQEAKKVAIVGAGLIGFELAESLSGQDKEVFLIDRMDTLLFRYFDQEISQILIERFPENLQIYLNSSVVAAKQTANGELAGIELANGTFLPADIVVYAVNPRPNVDLVADFLKLNPDGTIDTNEFLQTSDPSIYAVGDLVSIPFNHSDSSLYVPLVTNAYRTGIVAATNILSAKKIPFPKMQRTVVSKLFGYFVSSSGINETEAPYYGFDVDSVTRTFHARTFFEVENNFEVTLKLVFDKETRVIMGGQIITSDRGSLEIINTVSTLITSYMTLDQLATMDYFFNPTISFPLHFLNQLAIEGLLKSHVN</sequence>
<gene>
    <name evidence="11" type="primary">nox</name>
    <name evidence="11" type="ORF">NCTC12360_00842</name>
    <name evidence="10" type="ORF">P7E30_09880</name>
</gene>
<evidence type="ECO:0000256" key="4">
    <source>
        <dbReference type="ARBA" id="ARBA00022827"/>
    </source>
</evidence>
<dbReference type="Pfam" id="PF07992">
    <property type="entry name" value="Pyr_redox_2"/>
    <property type="match status" value="1"/>
</dbReference>
<dbReference type="Gene3D" id="3.30.390.30">
    <property type="match status" value="1"/>
</dbReference>
<dbReference type="SUPFAM" id="SSF51905">
    <property type="entry name" value="FAD/NAD(P)-binding domain"/>
    <property type="match status" value="1"/>
</dbReference>
<evidence type="ECO:0000259" key="8">
    <source>
        <dbReference type="Pfam" id="PF02852"/>
    </source>
</evidence>
<dbReference type="Proteomes" id="UP000254807">
    <property type="component" value="Unassembled WGS sequence"/>
</dbReference>
<dbReference type="Gene3D" id="3.50.50.60">
    <property type="entry name" value="FAD/NAD(P)-binding domain"/>
    <property type="match status" value="2"/>
</dbReference>
<dbReference type="RefSeq" id="WP_060814360.1">
    <property type="nucleotide sequence ID" value="NZ_JARPZN010000005.1"/>
</dbReference>
<keyword evidence="6" id="KW-0558">Oxidation</keyword>
<comment type="similarity">
    <text evidence="2">Belongs to the class-III pyridine nucleotide-disulfide oxidoreductase family.</text>
</comment>
<dbReference type="PRINTS" id="PR00411">
    <property type="entry name" value="PNDRDTASEI"/>
</dbReference>
<dbReference type="EMBL" id="JARPZN010000005">
    <property type="protein sequence ID" value="MDT2690509.1"/>
    <property type="molecule type" value="Genomic_DNA"/>
</dbReference>
<dbReference type="InterPro" id="IPR016156">
    <property type="entry name" value="FAD/NAD-linked_Rdtase_dimer_sf"/>
</dbReference>
<evidence type="ECO:0000256" key="7">
    <source>
        <dbReference type="ARBA" id="ARBA00023284"/>
    </source>
</evidence>
<accession>A0A376GWL6</accession>
<dbReference type="EMBL" id="UFYW01000001">
    <property type="protein sequence ID" value="STD82416.1"/>
    <property type="molecule type" value="Genomic_DNA"/>
</dbReference>
<dbReference type="InterPro" id="IPR023753">
    <property type="entry name" value="FAD/NAD-binding_dom"/>
</dbReference>
<protein>
    <submittedName>
        <fullName evidence="10">FAD-dependent oxidoreductase</fullName>
    </submittedName>
    <submittedName>
        <fullName evidence="11">Pyridine nucleotide-disulfide oxidoreductase</fullName>
        <ecNumber evidence="11">1.-.-.-</ecNumber>
        <ecNumber evidence="11">1.6.99.3</ecNumber>
    </submittedName>
</protein>
<dbReference type="PANTHER" id="PTHR43429:SF1">
    <property type="entry name" value="NAD(P)H SULFUR OXIDOREDUCTASE (COA-DEPENDENT)"/>
    <property type="match status" value="1"/>
</dbReference>
<dbReference type="PRINTS" id="PR00368">
    <property type="entry name" value="FADPNR"/>
</dbReference>
<dbReference type="EC" id="1.6.99.3" evidence="11"/>
<evidence type="ECO:0000259" key="9">
    <source>
        <dbReference type="Pfam" id="PF07992"/>
    </source>
</evidence>
<dbReference type="Proteomes" id="UP001183682">
    <property type="component" value="Unassembled WGS sequence"/>
</dbReference>
<keyword evidence="4" id="KW-0274">FAD</keyword>
<name>A0A376GWL6_ENTGA</name>
<evidence type="ECO:0000256" key="6">
    <source>
        <dbReference type="ARBA" id="ARBA00023097"/>
    </source>
</evidence>
<keyword evidence="12" id="KW-1185">Reference proteome</keyword>
<evidence type="ECO:0000256" key="1">
    <source>
        <dbReference type="ARBA" id="ARBA00001974"/>
    </source>
</evidence>
<dbReference type="EC" id="1.-.-.-" evidence="11"/>
<evidence type="ECO:0000313" key="12">
    <source>
        <dbReference type="Proteomes" id="UP000254807"/>
    </source>
</evidence>
<evidence type="ECO:0000256" key="2">
    <source>
        <dbReference type="ARBA" id="ARBA00009130"/>
    </source>
</evidence>
<keyword evidence="3" id="KW-0285">Flavoprotein</keyword>
<dbReference type="SUPFAM" id="SSF55424">
    <property type="entry name" value="FAD/NAD-linked reductases, dimerisation (C-terminal) domain"/>
    <property type="match status" value="1"/>
</dbReference>
<evidence type="ECO:0000256" key="3">
    <source>
        <dbReference type="ARBA" id="ARBA00022630"/>
    </source>
</evidence>
<dbReference type="Pfam" id="PF02852">
    <property type="entry name" value="Pyr_redox_dim"/>
    <property type="match status" value="1"/>
</dbReference>
<dbReference type="InterPro" id="IPR036188">
    <property type="entry name" value="FAD/NAD-bd_sf"/>
</dbReference>
<reference evidence="10" key="2">
    <citation type="submission" date="2023-03" db="EMBL/GenBank/DDBJ databases">
        <authorList>
            <person name="Shen W."/>
            <person name="Cai J."/>
        </authorList>
    </citation>
    <scope>NUCLEOTIDE SEQUENCE</scope>
    <source>
        <strain evidence="10">K69-2</strain>
    </source>
</reference>